<dbReference type="InParanoid" id="T1EWQ6"/>
<dbReference type="GeneID" id="20201006"/>
<accession>T1EWQ6</accession>
<sequence>MTRTAINNKIPTVLTGDFNFHIILGKIYKFLGCSNVKQRNIICKINAFDTEASWKIFKNCILEEIESTVSKYKNEKNGKLWVTKEVLNLKKKRNRNDDLAGYNIDKINTEVYQHAIVVYTQNFVHPLYANVNTQAIEGESMDAYKKEIVINVKQGVHYF</sequence>
<protein>
    <submittedName>
        <fullName evidence="1 2">Uncharacterized protein</fullName>
    </submittedName>
</protein>
<proteinExistence type="predicted"/>
<reference evidence="2" key="3">
    <citation type="submission" date="2015-06" db="UniProtKB">
        <authorList>
            <consortium name="EnsemblMetazoa"/>
        </authorList>
    </citation>
    <scope>IDENTIFICATION</scope>
</reference>
<evidence type="ECO:0000313" key="2">
    <source>
        <dbReference type="EnsemblMetazoa" id="HelroP165405"/>
    </source>
</evidence>
<name>T1EWQ6_HELRO</name>
<dbReference type="EnsemblMetazoa" id="HelroT165405">
    <property type="protein sequence ID" value="HelroP165405"/>
    <property type="gene ID" value="HelroG165405"/>
</dbReference>
<evidence type="ECO:0000313" key="3">
    <source>
        <dbReference type="Proteomes" id="UP000015101"/>
    </source>
</evidence>
<dbReference type="KEGG" id="hro:HELRODRAFT_165405"/>
<reference evidence="3" key="1">
    <citation type="submission" date="2012-12" db="EMBL/GenBank/DDBJ databases">
        <authorList>
            <person name="Hellsten U."/>
            <person name="Grimwood J."/>
            <person name="Chapman J.A."/>
            <person name="Shapiro H."/>
            <person name="Aerts A."/>
            <person name="Otillar R.P."/>
            <person name="Terry A.Y."/>
            <person name="Boore J.L."/>
            <person name="Simakov O."/>
            <person name="Marletaz F."/>
            <person name="Cho S.-J."/>
            <person name="Edsinger-Gonzales E."/>
            <person name="Havlak P."/>
            <person name="Kuo D.-H."/>
            <person name="Larsson T."/>
            <person name="Lv J."/>
            <person name="Arendt D."/>
            <person name="Savage R."/>
            <person name="Osoegawa K."/>
            <person name="de Jong P."/>
            <person name="Lindberg D.R."/>
            <person name="Seaver E.C."/>
            <person name="Weisblat D.A."/>
            <person name="Putnam N.H."/>
            <person name="Grigoriev I.V."/>
            <person name="Rokhsar D.S."/>
        </authorList>
    </citation>
    <scope>NUCLEOTIDE SEQUENCE</scope>
</reference>
<keyword evidence="3" id="KW-1185">Reference proteome</keyword>
<organism evidence="2 3">
    <name type="scientific">Helobdella robusta</name>
    <name type="common">Californian leech</name>
    <dbReference type="NCBI Taxonomy" id="6412"/>
    <lineage>
        <taxon>Eukaryota</taxon>
        <taxon>Metazoa</taxon>
        <taxon>Spiralia</taxon>
        <taxon>Lophotrochozoa</taxon>
        <taxon>Annelida</taxon>
        <taxon>Clitellata</taxon>
        <taxon>Hirudinea</taxon>
        <taxon>Rhynchobdellida</taxon>
        <taxon>Glossiphoniidae</taxon>
        <taxon>Helobdella</taxon>
    </lineage>
</organism>
<dbReference type="HOGENOM" id="CLU_1662711_0_0_1"/>
<dbReference type="EMBL" id="KB097700">
    <property type="protein sequence ID" value="ESN91376.1"/>
    <property type="molecule type" value="Genomic_DNA"/>
</dbReference>
<dbReference type="EMBL" id="AMQM01002045">
    <property type="status" value="NOT_ANNOTATED_CDS"/>
    <property type="molecule type" value="Genomic_DNA"/>
</dbReference>
<dbReference type="Proteomes" id="UP000015101">
    <property type="component" value="Unassembled WGS sequence"/>
</dbReference>
<dbReference type="AlphaFoldDB" id="T1EWQ6"/>
<dbReference type="CTD" id="20201006"/>
<gene>
    <name evidence="2" type="primary">20201006</name>
    <name evidence="1" type="ORF">HELRODRAFT_165405</name>
</gene>
<reference evidence="1 3" key="2">
    <citation type="journal article" date="2013" name="Nature">
        <title>Insights into bilaterian evolution from three spiralian genomes.</title>
        <authorList>
            <person name="Simakov O."/>
            <person name="Marletaz F."/>
            <person name="Cho S.J."/>
            <person name="Edsinger-Gonzales E."/>
            <person name="Havlak P."/>
            <person name="Hellsten U."/>
            <person name="Kuo D.H."/>
            <person name="Larsson T."/>
            <person name="Lv J."/>
            <person name="Arendt D."/>
            <person name="Savage R."/>
            <person name="Osoegawa K."/>
            <person name="de Jong P."/>
            <person name="Grimwood J."/>
            <person name="Chapman J.A."/>
            <person name="Shapiro H."/>
            <person name="Aerts A."/>
            <person name="Otillar R.P."/>
            <person name="Terry A.Y."/>
            <person name="Boore J.L."/>
            <person name="Grigoriev I.V."/>
            <person name="Lindberg D.R."/>
            <person name="Seaver E.C."/>
            <person name="Weisblat D.A."/>
            <person name="Putnam N.H."/>
            <person name="Rokhsar D.S."/>
        </authorList>
    </citation>
    <scope>NUCLEOTIDE SEQUENCE</scope>
</reference>
<dbReference type="RefSeq" id="XP_009030241.1">
    <property type="nucleotide sequence ID" value="XM_009031993.1"/>
</dbReference>
<evidence type="ECO:0000313" key="1">
    <source>
        <dbReference type="EMBL" id="ESN91376.1"/>
    </source>
</evidence>